<gene>
    <name evidence="1" type="ORF">J2T07_002731</name>
</gene>
<dbReference type="RefSeq" id="WP_306850620.1">
    <property type="nucleotide sequence ID" value="NZ_JAUSSK010000003.1"/>
</dbReference>
<protein>
    <submittedName>
        <fullName evidence="1">Uncharacterized protein</fullName>
    </submittedName>
</protein>
<accession>A0ABT9SZV2</accession>
<name>A0ABT9SZV2_9GAMM</name>
<keyword evidence="2" id="KW-1185">Reference proteome</keyword>
<comment type="caution">
    <text evidence="1">The sequence shown here is derived from an EMBL/GenBank/DDBJ whole genome shotgun (WGS) entry which is preliminary data.</text>
</comment>
<dbReference type="EMBL" id="JAUSSK010000003">
    <property type="protein sequence ID" value="MDQ0010541.1"/>
    <property type="molecule type" value="Genomic_DNA"/>
</dbReference>
<organism evidence="1 2">
    <name type="scientific">Luteibacter jiangsuensis</name>
    <dbReference type="NCBI Taxonomy" id="637577"/>
    <lineage>
        <taxon>Bacteria</taxon>
        <taxon>Pseudomonadati</taxon>
        <taxon>Pseudomonadota</taxon>
        <taxon>Gammaproteobacteria</taxon>
        <taxon>Lysobacterales</taxon>
        <taxon>Rhodanobacteraceae</taxon>
        <taxon>Luteibacter</taxon>
    </lineage>
</organism>
<reference evidence="1 2" key="1">
    <citation type="submission" date="2023-07" db="EMBL/GenBank/DDBJ databases">
        <title>Sorghum-associated microbial communities from plants grown in Nebraska, USA.</title>
        <authorList>
            <person name="Schachtman D."/>
        </authorList>
    </citation>
    <scope>NUCLEOTIDE SEQUENCE [LARGE SCALE GENOMIC DNA]</scope>
    <source>
        <strain evidence="1 2">CC60</strain>
    </source>
</reference>
<sequence length="540" mass="55594">MGATQPVTNGGQNYAIDKAIQVGAGAATGPVLYGLGAASKGIGNAAQHITNPQAIADANIARLYGADDATVQRLANAPAFVPGEVPSAAQVLQTPEAVQAERMLRNNPASAPAFVAQDNSNNAARMGLLQQIAGTDDDLAAAVQARRDATSPHFKDYLSPSNPQQRYKTAVGLLGDVKGQVFRPDYEALQQAKSIASKVARGTLDEGQGADLLNQITVKTKKAQKVLDQAITAINQNMVDPSRIASQLAELTKSGNPTVAGAARQHLDLIARNADETGMVPARALDDMRQNIGNMLSANATNGVVGSQEAALYGPVTAKIVSTLDRAIPGYRNNLATYAKLSQPINDMQAIRGLLDPNAPGSLNTAGDPQLAVARVKQALRSDDKANYGLSDQARAQLESVRDSLQRRGISDQKIAAAGPGTAADLQAQGLLSGAIFGKNLGNHGGWLGRSIGSGIGGLLGSGLGGIEGGLLGSSLGLGVSDAIGAANSRVAARTGQTAADAGATAEAIRRWIGKQPKAQRQGLLDHYLYGLPAATANEP</sequence>
<proteinExistence type="predicted"/>
<evidence type="ECO:0000313" key="1">
    <source>
        <dbReference type="EMBL" id="MDQ0010541.1"/>
    </source>
</evidence>
<evidence type="ECO:0000313" key="2">
    <source>
        <dbReference type="Proteomes" id="UP001237737"/>
    </source>
</evidence>
<dbReference type="Proteomes" id="UP001237737">
    <property type="component" value="Unassembled WGS sequence"/>
</dbReference>